<sequence>MEYVKSGVLNEKVRQRTQGSSSSHFEVLVTENKGRSKSKGQGQNGKGKSRSKSRSKYKNLECHYCGDFGTVKIFNDGLAKVIGIGDVCLEMDDGSSLLLRDMKHIPDIHLNLISTSRLDDEGYCNTFSNGQWKYTRGSIVVT</sequence>
<protein>
    <submittedName>
        <fullName evidence="1">Uncharacterized protein</fullName>
    </submittedName>
</protein>
<evidence type="ECO:0000313" key="1">
    <source>
        <dbReference type="EMBL" id="KAJ0081486.1"/>
    </source>
</evidence>
<keyword evidence="2" id="KW-1185">Reference proteome</keyword>
<reference evidence="2" key="1">
    <citation type="journal article" date="2023" name="G3 (Bethesda)">
        <title>Genome assembly and association tests identify interacting loci associated with vigor, precocity, and sex in interspecific pistachio rootstocks.</title>
        <authorList>
            <person name="Palmer W."/>
            <person name="Jacygrad E."/>
            <person name="Sagayaradj S."/>
            <person name="Cavanaugh K."/>
            <person name="Han R."/>
            <person name="Bertier L."/>
            <person name="Beede B."/>
            <person name="Kafkas S."/>
            <person name="Golino D."/>
            <person name="Preece J."/>
            <person name="Michelmore R."/>
        </authorList>
    </citation>
    <scope>NUCLEOTIDE SEQUENCE [LARGE SCALE GENOMIC DNA]</scope>
</reference>
<dbReference type="EMBL" id="CM047908">
    <property type="protein sequence ID" value="KAJ0081486.1"/>
    <property type="molecule type" value="Genomic_DNA"/>
</dbReference>
<evidence type="ECO:0000313" key="2">
    <source>
        <dbReference type="Proteomes" id="UP001164250"/>
    </source>
</evidence>
<proteinExistence type="predicted"/>
<comment type="caution">
    <text evidence="1">The sequence shown here is derived from an EMBL/GenBank/DDBJ whole genome shotgun (WGS) entry which is preliminary data.</text>
</comment>
<dbReference type="Proteomes" id="UP001164250">
    <property type="component" value="Chromosome 12"/>
</dbReference>
<name>A0ACC1A4W8_9ROSI</name>
<gene>
    <name evidence="1" type="ORF">Patl1_11024</name>
</gene>
<accession>A0ACC1A4W8</accession>
<organism evidence="1 2">
    <name type="scientific">Pistacia atlantica</name>
    <dbReference type="NCBI Taxonomy" id="434234"/>
    <lineage>
        <taxon>Eukaryota</taxon>
        <taxon>Viridiplantae</taxon>
        <taxon>Streptophyta</taxon>
        <taxon>Embryophyta</taxon>
        <taxon>Tracheophyta</taxon>
        <taxon>Spermatophyta</taxon>
        <taxon>Magnoliopsida</taxon>
        <taxon>eudicotyledons</taxon>
        <taxon>Gunneridae</taxon>
        <taxon>Pentapetalae</taxon>
        <taxon>rosids</taxon>
        <taxon>malvids</taxon>
        <taxon>Sapindales</taxon>
        <taxon>Anacardiaceae</taxon>
        <taxon>Pistacia</taxon>
    </lineage>
</organism>